<feature type="non-terminal residue" evidence="1">
    <location>
        <position position="1"/>
    </location>
</feature>
<dbReference type="AlphaFoldDB" id="A0A0F9CU56"/>
<proteinExistence type="predicted"/>
<comment type="caution">
    <text evidence="1">The sequence shown here is derived from an EMBL/GenBank/DDBJ whole genome shotgun (WGS) entry which is preliminary data.</text>
</comment>
<organism evidence="1">
    <name type="scientific">marine sediment metagenome</name>
    <dbReference type="NCBI Taxonomy" id="412755"/>
    <lineage>
        <taxon>unclassified sequences</taxon>
        <taxon>metagenomes</taxon>
        <taxon>ecological metagenomes</taxon>
    </lineage>
</organism>
<name>A0A0F9CU56_9ZZZZ</name>
<sequence>TDSDTLVTTTTANAHVVDEGVSREVRITEKIDLNDADSTNEIHAKLEMLSDPGTAVGVTMLITIQ</sequence>
<gene>
    <name evidence="1" type="ORF">LCGC14_2626120</name>
</gene>
<protein>
    <submittedName>
        <fullName evidence="1">Uncharacterized protein</fullName>
    </submittedName>
</protein>
<dbReference type="EMBL" id="LAZR01044929">
    <property type="protein sequence ID" value="KKL03443.1"/>
    <property type="molecule type" value="Genomic_DNA"/>
</dbReference>
<accession>A0A0F9CU56</accession>
<reference evidence="1" key="1">
    <citation type="journal article" date="2015" name="Nature">
        <title>Complex archaea that bridge the gap between prokaryotes and eukaryotes.</title>
        <authorList>
            <person name="Spang A."/>
            <person name="Saw J.H."/>
            <person name="Jorgensen S.L."/>
            <person name="Zaremba-Niedzwiedzka K."/>
            <person name="Martijn J."/>
            <person name="Lind A.E."/>
            <person name="van Eijk R."/>
            <person name="Schleper C."/>
            <person name="Guy L."/>
            <person name="Ettema T.J."/>
        </authorList>
    </citation>
    <scope>NUCLEOTIDE SEQUENCE</scope>
</reference>
<evidence type="ECO:0000313" key="1">
    <source>
        <dbReference type="EMBL" id="KKL03443.1"/>
    </source>
</evidence>